<dbReference type="InterPro" id="IPR036396">
    <property type="entry name" value="Cyt_P450_sf"/>
</dbReference>
<reference evidence="11" key="1">
    <citation type="submission" date="2015-11" db="EMBL/GenBank/DDBJ databases">
        <authorList>
            <person name="Varghese N."/>
        </authorList>
    </citation>
    <scope>NUCLEOTIDE SEQUENCE [LARGE SCALE GENOMIC DNA]</scope>
    <source>
        <strain evidence="11">DSM 45899</strain>
    </source>
</reference>
<feature type="region of interest" description="Disordered" evidence="9">
    <location>
        <begin position="1"/>
        <end position="54"/>
    </location>
</feature>
<evidence type="ECO:0000256" key="4">
    <source>
        <dbReference type="ARBA" id="ARBA00023002"/>
    </source>
</evidence>
<organism evidence="10 11">
    <name type="scientific">Parafrankia irregularis</name>
    <dbReference type="NCBI Taxonomy" id="795642"/>
    <lineage>
        <taxon>Bacteria</taxon>
        <taxon>Bacillati</taxon>
        <taxon>Actinomycetota</taxon>
        <taxon>Actinomycetes</taxon>
        <taxon>Frankiales</taxon>
        <taxon>Frankiaceae</taxon>
        <taxon>Parafrankia</taxon>
    </lineage>
</organism>
<gene>
    <name evidence="10" type="ORF">Ga0074812_102105</name>
</gene>
<dbReference type="Gene3D" id="1.10.630.10">
    <property type="entry name" value="Cytochrome P450"/>
    <property type="match status" value="1"/>
</dbReference>
<proteinExistence type="inferred from homology"/>
<dbReference type="GO" id="GO:0016705">
    <property type="term" value="F:oxidoreductase activity, acting on paired donors, with incorporation or reduction of molecular oxygen"/>
    <property type="evidence" value="ECO:0007669"/>
    <property type="project" value="InterPro"/>
</dbReference>
<dbReference type="Pfam" id="PF00067">
    <property type="entry name" value="p450"/>
    <property type="match status" value="1"/>
</dbReference>
<dbReference type="RefSeq" id="WP_091271371.1">
    <property type="nucleotide sequence ID" value="NZ_FAOZ01000002.1"/>
</dbReference>
<accession>A0A0S4QHI7</accession>
<dbReference type="InterPro" id="IPR002401">
    <property type="entry name" value="Cyt_P450_E_grp-I"/>
</dbReference>
<name>A0A0S4QHI7_9ACTN</name>
<evidence type="ECO:0000256" key="7">
    <source>
        <dbReference type="PIRSR" id="PIRSR602401-1"/>
    </source>
</evidence>
<keyword evidence="6 8" id="KW-0503">Monooxygenase</keyword>
<evidence type="ECO:0000256" key="3">
    <source>
        <dbReference type="ARBA" id="ARBA00022723"/>
    </source>
</evidence>
<evidence type="ECO:0000256" key="9">
    <source>
        <dbReference type="SAM" id="MobiDB-lite"/>
    </source>
</evidence>
<dbReference type="PROSITE" id="PS00086">
    <property type="entry name" value="CYTOCHROME_P450"/>
    <property type="match status" value="1"/>
</dbReference>
<evidence type="ECO:0000256" key="5">
    <source>
        <dbReference type="ARBA" id="ARBA00023004"/>
    </source>
</evidence>
<keyword evidence="5 7" id="KW-0408">Iron</keyword>
<sequence>MTRPTASEPDHPLVPSPLVRPATAAAPASTRESAPRASAPRAATEVPGPAGGPMAAVRRLRADPLTRLAEIRRGYGPIARLASWPVSAFLVSDPDAIADALVSGHRLYAKGAVVRGPGSRATVTQPLTLLLGQGLLTSAGETHMRQRRLIQPLFHKKQMAGYSGQFVALAEATAATWRDGQSLDLHAEMTEMTLAIVARTLFDVDISDHVVDVVRTAVSENMPVARRAGLPVLERLERLPLRAARRRQGARAALDRTVHEMITGRRAAQAQGTSAGAGTDLLSLLLAARDPDTGERMDDIQIRDEAMTLLLAGHETTANALAWTFHLLGGEPAVAARLREELDTALDGRPPTIEDLPRLTYTNAVFSESMRLYPPVWAMGRHLVADHKVAGYLLPAGSTLVFSQWVMHRHERWWPDPDRFDPTRWLGAADNRPRFTYFPFGAGPRQCIGNSFAVAEGVLTLAAIARRWSFTPASDTPVVPEPLVTLRPRGGLPMVAHRHR</sequence>
<keyword evidence="3 7" id="KW-0479">Metal-binding</keyword>
<evidence type="ECO:0000256" key="6">
    <source>
        <dbReference type="ARBA" id="ARBA00023033"/>
    </source>
</evidence>
<evidence type="ECO:0000313" key="10">
    <source>
        <dbReference type="EMBL" id="CUU54102.1"/>
    </source>
</evidence>
<dbReference type="PANTHER" id="PTHR24291">
    <property type="entry name" value="CYTOCHROME P450 FAMILY 4"/>
    <property type="match status" value="1"/>
</dbReference>
<keyword evidence="4 8" id="KW-0560">Oxidoreductase</keyword>
<evidence type="ECO:0000256" key="2">
    <source>
        <dbReference type="ARBA" id="ARBA00022617"/>
    </source>
</evidence>
<feature type="compositionally biased region" description="Low complexity" evidence="9">
    <location>
        <begin position="20"/>
        <end position="45"/>
    </location>
</feature>
<dbReference type="EMBL" id="FAOZ01000002">
    <property type="protein sequence ID" value="CUU54102.1"/>
    <property type="molecule type" value="Genomic_DNA"/>
</dbReference>
<dbReference type="InterPro" id="IPR001128">
    <property type="entry name" value="Cyt_P450"/>
</dbReference>
<comment type="similarity">
    <text evidence="1 8">Belongs to the cytochrome P450 family.</text>
</comment>
<evidence type="ECO:0000256" key="8">
    <source>
        <dbReference type="RuleBase" id="RU000461"/>
    </source>
</evidence>
<dbReference type="InterPro" id="IPR050196">
    <property type="entry name" value="Cytochrome_P450_Monoox"/>
</dbReference>
<evidence type="ECO:0000313" key="11">
    <source>
        <dbReference type="Proteomes" id="UP000198802"/>
    </source>
</evidence>
<protein>
    <submittedName>
        <fullName evidence="10">Cytochrome P450</fullName>
    </submittedName>
</protein>
<dbReference type="PANTHER" id="PTHR24291:SF50">
    <property type="entry name" value="BIFUNCTIONAL ALBAFLAVENONE MONOOXYGENASE_TERPENE SYNTHASE"/>
    <property type="match status" value="1"/>
</dbReference>
<dbReference type="PRINTS" id="PR00463">
    <property type="entry name" value="EP450I"/>
</dbReference>
<dbReference type="AlphaFoldDB" id="A0A0S4QHI7"/>
<keyword evidence="11" id="KW-1185">Reference proteome</keyword>
<keyword evidence="2 7" id="KW-0349">Heme</keyword>
<comment type="cofactor">
    <cofactor evidence="7">
        <name>heme</name>
        <dbReference type="ChEBI" id="CHEBI:30413"/>
    </cofactor>
</comment>
<dbReference type="InterPro" id="IPR017972">
    <property type="entry name" value="Cyt_P450_CS"/>
</dbReference>
<feature type="binding site" description="axial binding residue" evidence="7">
    <location>
        <position position="447"/>
    </location>
    <ligand>
        <name>heme</name>
        <dbReference type="ChEBI" id="CHEBI:30413"/>
    </ligand>
    <ligandPart>
        <name>Fe</name>
        <dbReference type="ChEBI" id="CHEBI:18248"/>
    </ligandPart>
</feature>
<dbReference type="CDD" id="cd20620">
    <property type="entry name" value="CYP132-like"/>
    <property type="match status" value="1"/>
</dbReference>
<dbReference type="GO" id="GO:0005506">
    <property type="term" value="F:iron ion binding"/>
    <property type="evidence" value="ECO:0007669"/>
    <property type="project" value="InterPro"/>
</dbReference>
<dbReference type="SUPFAM" id="SSF48264">
    <property type="entry name" value="Cytochrome P450"/>
    <property type="match status" value="1"/>
</dbReference>
<dbReference type="GO" id="GO:0004497">
    <property type="term" value="F:monooxygenase activity"/>
    <property type="evidence" value="ECO:0007669"/>
    <property type="project" value="UniProtKB-KW"/>
</dbReference>
<dbReference type="GO" id="GO:0020037">
    <property type="term" value="F:heme binding"/>
    <property type="evidence" value="ECO:0007669"/>
    <property type="project" value="InterPro"/>
</dbReference>
<dbReference type="Proteomes" id="UP000198802">
    <property type="component" value="Unassembled WGS sequence"/>
</dbReference>
<evidence type="ECO:0000256" key="1">
    <source>
        <dbReference type="ARBA" id="ARBA00010617"/>
    </source>
</evidence>
<dbReference type="PRINTS" id="PR00385">
    <property type="entry name" value="P450"/>
</dbReference>